<accession>A0ACC2IEB1</accession>
<protein>
    <submittedName>
        <fullName evidence="1">Uncharacterized protein</fullName>
    </submittedName>
</protein>
<reference evidence="1" key="1">
    <citation type="submission" date="2022-11" db="EMBL/GenBank/DDBJ databases">
        <title>Genome Sequence of Boeremia exigua.</title>
        <authorList>
            <person name="Buettner E."/>
        </authorList>
    </citation>
    <scope>NUCLEOTIDE SEQUENCE</scope>
    <source>
        <strain evidence="1">CU02</strain>
    </source>
</reference>
<sequence>MRNPELPAAVFTAIQAGDVEQLKILYNPNLALNDIAIHAAKAKRPQILEWCYAQGWKTLPESLNDDFYVAAMCSSSTDIFQVLLNHGWEINKHKTETLGDALSSAAMYGEYDFAKWLLEHGHEVNPCEPMHGGCSIIATLVGYHASTDMLRLLLDHGFKLDGYGAAAAAADEGNVEGLKLLLAHGGFDIDERNMLWYPFDDDVDELEDSEGSALYRACRQGHLKCAELLLDHGADPSATDIGGISCIEIAKVRGHADIVDLLKSKGEA</sequence>
<gene>
    <name evidence="1" type="ORF">OPT61_g4349</name>
</gene>
<proteinExistence type="predicted"/>
<keyword evidence="2" id="KW-1185">Reference proteome</keyword>
<organism evidence="1 2">
    <name type="scientific">Boeremia exigua</name>
    <dbReference type="NCBI Taxonomy" id="749465"/>
    <lineage>
        <taxon>Eukaryota</taxon>
        <taxon>Fungi</taxon>
        <taxon>Dikarya</taxon>
        <taxon>Ascomycota</taxon>
        <taxon>Pezizomycotina</taxon>
        <taxon>Dothideomycetes</taxon>
        <taxon>Pleosporomycetidae</taxon>
        <taxon>Pleosporales</taxon>
        <taxon>Pleosporineae</taxon>
        <taxon>Didymellaceae</taxon>
        <taxon>Boeremia</taxon>
    </lineage>
</organism>
<evidence type="ECO:0000313" key="1">
    <source>
        <dbReference type="EMBL" id="KAJ8113538.1"/>
    </source>
</evidence>
<evidence type="ECO:0000313" key="2">
    <source>
        <dbReference type="Proteomes" id="UP001153331"/>
    </source>
</evidence>
<dbReference type="EMBL" id="JAPHNI010000246">
    <property type="protein sequence ID" value="KAJ8113538.1"/>
    <property type="molecule type" value="Genomic_DNA"/>
</dbReference>
<dbReference type="Proteomes" id="UP001153331">
    <property type="component" value="Unassembled WGS sequence"/>
</dbReference>
<comment type="caution">
    <text evidence="1">The sequence shown here is derived from an EMBL/GenBank/DDBJ whole genome shotgun (WGS) entry which is preliminary data.</text>
</comment>
<name>A0ACC2IEB1_9PLEO</name>